<dbReference type="InterPro" id="IPR001719">
    <property type="entry name" value="AP_endonuc_2"/>
</dbReference>
<dbReference type="Gene3D" id="3.20.20.150">
    <property type="entry name" value="Divalent-metal-dependent TIM barrel enzymes"/>
    <property type="match status" value="1"/>
</dbReference>
<keyword evidence="3" id="KW-1185">Reference proteome</keyword>
<dbReference type="SUPFAM" id="SSF51658">
    <property type="entry name" value="Xylose isomerase-like"/>
    <property type="match status" value="1"/>
</dbReference>
<dbReference type="Pfam" id="PF01261">
    <property type="entry name" value="AP_endonuc_2"/>
    <property type="match status" value="1"/>
</dbReference>
<dbReference type="RefSeq" id="WP_345634673.1">
    <property type="nucleotide sequence ID" value="NZ_BAABJQ010000020.1"/>
</dbReference>
<evidence type="ECO:0000259" key="1">
    <source>
        <dbReference type="Pfam" id="PF01261"/>
    </source>
</evidence>
<dbReference type="Proteomes" id="UP001501570">
    <property type="component" value="Unassembled WGS sequence"/>
</dbReference>
<dbReference type="InterPro" id="IPR050312">
    <property type="entry name" value="IolE/XylAMocC-like"/>
</dbReference>
<dbReference type="InterPro" id="IPR013022">
    <property type="entry name" value="Xyl_isomerase-like_TIM-brl"/>
</dbReference>
<gene>
    <name evidence="2" type="ORF">GCM10023322_56640</name>
</gene>
<name>A0ABP9SBI3_9ACTN</name>
<accession>A0ABP9SBI3</accession>
<protein>
    <submittedName>
        <fullName evidence="2">Sugar phosphate isomerase/epimerase</fullName>
    </submittedName>
</protein>
<dbReference type="InterPro" id="IPR036237">
    <property type="entry name" value="Xyl_isomerase-like_sf"/>
</dbReference>
<comment type="caution">
    <text evidence="2">The sequence shown here is derived from an EMBL/GenBank/DDBJ whole genome shotgun (WGS) entry which is preliminary data.</text>
</comment>
<sequence length="266" mass="29784">MKLTPSAATSIMNIDQIKSSSSFITAFELSVDFAMDIVTDEHLDALAALRASGVEYSVHAPFRDLNIASLNDGAYQAARADMMRAIRIADRVGATAINVHPGIHGYYPAEFWPRMKRLEQDVFEELSAFGADRGIRVMVENLIKTNVHFEDTWTLDGIIQLHDEWDADNKGVCLDTGHAHQAGLNVAEALRRLGKRVRHLHLHDNHGGPIDEHLPIGDGTIEWEPFFQVLEELDFQGYGVFEFGPPPRQERAVELLRDRFGSLVGR</sequence>
<dbReference type="PANTHER" id="PTHR12110:SF21">
    <property type="entry name" value="XYLOSE ISOMERASE-LIKE TIM BARREL DOMAIN-CONTAINING PROTEIN"/>
    <property type="match status" value="1"/>
</dbReference>
<evidence type="ECO:0000313" key="2">
    <source>
        <dbReference type="EMBL" id="GAA5193816.1"/>
    </source>
</evidence>
<keyword evidence="2" id="KW-0413">Isomerase</keyword>
<proteinExistence type="predicted"/>
<dbReference type="PANTHER" id="PTHR12110">
    <property type="entry name" value="HYDROXYPYRUVATE ISOMERASE"/>
    <property type="match status" value="1"/>
</dbReference>
<feature type="domain" description="Xylose isomerase-like TIM barrel" evidence="1">
    <location>
        <begin position="26"/>
        <end position="258"/>
    </location>
</feature>
<reference evidence="3" key="1">
    <citation type="journal article" date="2019" name="Int. J. Syst. Evol. Microbiol.">
        <title>The Global Catalogue of Microorganisms (GCM) 10K type strain sequencing project: providing services to taxonomists for standard genome sequencing and annotation.</title>
        <authorList>
            <consortium name="The Broad Institute Genomics Platform"/>
            <consortium name="The Broad Institute Genome Sequencing Center for Infectious Disease"/>
            <person name="Wu L."/>
            <person name="Ma J."/>
        </authorList>
    </citation>
    <scope>NUCLEOTIDE SEQUENCE [LARGE SCALE GENOMIC DNA]</scope>
    <source>
        <strain evidence="3">JCM 18304</strain>
    </source>
</reference>
<evidence type="ECO:0000313" key="3">
    <source>
        <dbReference type="Proteomes" id="UP001501570"/>
    </source>
</evidence>
<organism evidence="2 3">
    <name type="scientific">Rugosimonospora acidiphila</name>
    <dbReference type="NCBI Taxonomy" id="556531"/>
    <lineage>
        <taxon>Bacteria</taxon>
        <taxon>Bacillati</taxon>
        <taxon>Actinomycetota</taxon>
        <taxon>Actinomycetes</taxon>
        <taxon>Micromonosporales</taxon>
        <taxon>Micromonosporaceae</taxon>
        <taxon>Rugosimonospora</taxon>
    </lineage>
</organism>
<dbReference type="EMBL" id="BAABJQ010000020">
    <property type="protein sequence ID" value="GAA5193816.1"/>
    <property type="molecule type" value="Genomic_DNA"/>
</dbReference>
<dbReference type="SMART" id="SM00518">
    <property type="entry name" value="AP2Ec"/>
    <property type="match status" value="1"/>
</dbReference>
<dbReference type="GO" id="GO:0016853">
    <property type="term" value="F:isomerase activity"/>
    <property type="evidence" value="ECO:0007669"/>
    <property type="project" value="UniProtKB-KW"/>
</dbReference>